<keyword evidence="5" id="KW-0809">Transit peptide</keyword>
<evidence type="ECO:0000256" key="2">
    <source>
        <dbReference type="ARBA" id="ARBA00022630"/>
    </source>
</evidence>
<dbReference type="GO" id="GO:0048038">
    <property type="term" value="F:quinone binding"/>
    <property type="evidence" value="ECO:0007669"/>
    <property type="project" value="UniProtKB-KW"/>
</dbReference>
<evidence type="ECO:0000259" key="7">
    <source>
        <dbReference type="Pfam" id="PF04273"/>
    </source>
</evidence>
<accession>A0A251X1F6</accession>
<comment type="cofactor">
    <cofactor evidence="1">
        <name>FAD</name>
        <dbReference type="ChEBI" id="CHEBI:57692"/>
    </cofactor>
</comment>
<dbReference type="InterPro" id="IPR036188">
    <property type="entry name" value="FAD/NAD-bd_sf"/>
</dbReference>
<dbReference type="Gene3D" id="3.50.50.60">
    <property type="entry name" value="FAD/NAD(P)-binding domain"/>
    <property type="match status" value="2"/>
</dbReference>
<evidence type="ECO:0000313" key="10">
    <source>
        <dbReference type="Proteomes" id="UP000194664"/>
    </source>
</evidence>
<keyword evidence="10" id="KW-1185">Reference proteome</keyword>
<dbReference type="Pfam" id="PF07992">
    <property type="entry name" value="Pyr_redox_2"/>
    <property type="match status" value="1"/>
</dbReference>
<evidence type="ECO:0000313" key="9">
    <source>
        <dbReference type="EMBL" id="OUD10559.1"/>
    </source>
</evidence>
<dbReference type="Gene3D" id="3.90.190.10">
    <property type="entry name" value="Protein tyrosine phosphatase superfamily"/>
    <property type="match status" value="1"/>
</dbReference>
<dbReference type="FunFam" id="3.50.50.60:FF:000034">
    <property type="entry name" value="sulfide:quinone oxidoreductase, mitochondrial"/>
    <property type="match status" value="1"/>
</dbReference>
<dbReference type="GO" id="GO:0071949">
    <property type="term" value="F:FAD binding"/>
    <property type="evidence" value="ECO:0007669"/>
    <property type="project" value="TreeGrafter"/>
</dbReference>
<dbReference type="NCBIfam" id="TIGR01244">
    <property type="entry name" value="TIGR01244 family sulfur transferase"/>
    <property type="match status" value="1"/>
</dbReference>
<evidence type="ECO:0000256" key="3">
    <source>
        <dbReference type="ARBA" id="ARBA00022719"/>
    </source>
</evidence>
<keyword evidence="2" id="KW-0285">Flavoprotein</keyword>
<keyword evidence="3" id="KW-0874">Quinone</keyword>
<evidence type="ECO:0000256" key="4">
    <source>
        <dbReference type="ARBA" id="ARBA00022827"/>
    </source>
</evidence>
<evidence type="ECO:0000256" key="1">
    <source>
        <dbReference type="ARBA" id="ARBA00001974"/>
    </source>
</evidence>
<dbReference type="InterPro" id="IPR023753">
    <property type="entry name" value="FAD/NAD-binding_dom"/>
</dbReference>
<dbReference type="SUPFAM" id="SSF51905">
    <property type="entry name" value="FAD/NAD(P)-binding domain"/>
    <property type="match status" value="1"/>
</dbReference>
<dbReference type="EMBL" id="MSPP01000001">
    <property type="protein sequence ID" value="OUD10559.1"/>
    <property type="molecule type" value="Genomic_DNA"/>
</dbReference>
<evidence type="ECO:0000256" key="6">
    <source>
        <dbReference type="ARBA" id="ARBA00023002"/>
    </source>
</evidence>
<keyword evidence="6" id="KW-0560">Oxidoreductase</keyword>
<dbReference type="OrthoDB" id="9805710at2"/>
<dbReference type="GO" id="GO:0016787">
    <property type="term" value="F:hydrolase activity"/>
    <property type="evidence" value="ECO:0007669"/>
    <property type="project" value="InterPro"/>
</dbReference>
<feature type="domain" description="FAD/NAD(P)-binding" evidence="8">
    <location>
        <begin position="150"/>
        <end position="263"/>
    </location>
</feature>
<reference evidence="9 10" key="1">
    <citation type="submission" date="2016-12" db="EMBL/GenBank/DDBJ databases">
        <title>The draft genome sequence of HSLHS2.</title>
        <authorList>
            <person name="Hu D."/>
            <person name="Wang L."/>
            <person name="Shao Z."/>
        </authorList>
    </citation>
    <scope>NUCLEOTIDE SEQUENCE [LARGE SCALE GENOMIC DNA]</scope>
    <source>
        <strain evidence="9">MCCC 1A06712</strain>
    </source>
</reference>
<evidence type="ECO:0000256" key="5">
    <source>
        <dbReference type="ARBA" id="ARBA00022946"/>
    </source>
</evidence>
<dbReference type="RefSeq" id="WP_086450208.1">
    <property type="nucleotide sequence ID" value="NZ_MSPP01000001.1"/>
</dbReference>
<gene>
    <name evidence="9" type="ORF">BVC71_03450</name>
</gene>
<organism evidence="9 10">
    <name type="scientific">Marivivens niveibacter</name>
    <dbReference type="NCBI Taxonomy" id="1930667"/>
    <lineage>
        <taxon>Bacteria</taxon>
        <taxon>Pseudomonadati</taxon>
        <taxon>Pseudomonadota</taxon>
        <taxon>Alphaproteobacteria</taxon>
        <taxon>Rhodobacterales</taxon>
        <taxon>Paracoccaceae</taxon>
        <taxon>Marivivens group</taxon>
        <taxon>Marivivens</taxon>
    </lineage>
</organism>
<comment type="caution">
    <text evidence="9">The sequence shown here is derived from an EMBL/GenBank/DDBJ whole genome shotgun (WGS) entry which is preliminary data.</text>
</comment>
<dbReference type="GO" id="GO:0070224">
    <property type="term" value="F:sulfide:quinone oxidoreductase activity"/>
    <property type="evidence" value="ECO:0007669"/>
    <property type="project" value="TreeGrafter"/>
</dbReference>
<name>A0A251X1F6_9RHOB</name>
<feature type="domain" description="Beta-lactamase hydrolase-like protein phosphatase-like" evidence="7">
    <location>
        <begin position="4"/>
        <end position="110"/>
    </location>
</feature>
<dbReference type="PANTHER" id="PTHR10632:SF2">
    <property type="entry name" value="SULFIDE:QUINONE OXIDOREDUCTASE, MITOCHONDRIAL"/>
    <property type="match status" value="1"/>
</dbReference>
<dbReference type="InterPro" id="IPR005939">
    <property type="entry name" value="BLH_phosphatase-like"/>
</dbReference>
<dbReference type="AlphaFoldDB" id="A0A251X1F6"/>
<sequence>MELNQINKRLTVSPQITVDDVKAIAYAGFRAIICNRPDGEGADQPTFEEIDAAAQAAGLKTVYMPVTSGKVRDEDAADFGEAMDTLPGPVFAYCRTGTRSATLWSLSAATSSPTADILAATKAAGYDMGGVVRRIVNGGKTPTDQTDASYDVVIVGAGAGGISVASSLKSRKPDLDIAVIDPADIHYYQPGWTLVGGGVFHAEDTAKTMGSLIPKGVHWIKAAVAAFEPKDNAVILDGCRVVGYKRLIVAPGIKLDWNRIEGLVETLGRNGVTSNYRYDLAPYTWKLVQEMKEGRAVFSQPPMPIKCAGAPQKAMYLSGDHWYKNGALKNIQIDFNNAGGVLFGVKDYVPALETYIAKYGVNTNFFHNLVSIDGEAKKATFEVAKPDTDKTTVTVDFDMIHVVPPQVAPDFIRVSPLADAAGWVDVDQATLRHKTFDNIWSLGDVMNAPNAKTAAAARVQAPVVAENVCADIDGKSAVAQYTGYGSCPLTVERGKIVLAEFGYGGVLKPSFPKWLLNGTKPTRAAWFLKETALPPIYWKAMLRGREWMAKPESITAK</sequence>
<dbReference type="GO" id="GO:0070221">
    <property type="term" value="P:sulfide oxidation, using sulfide:quinone oxidoreductase"/>
    <property type="evidence" value="ECO:0007669"/>
    <property type="project" value="TreeGrafter"/>
</dbReference>
<dbReference type="CDD" id="cd14503">
    <property type="entry name" value="PTP-bact"/>
    <property type="match status" value="1"/>
</dbReference>
<dbReference type="InterPro" id="IPR015904">
    <property type="entry name" value="Sulphide_quinone_reductase"/>
</dbReference>
<dbReference type="InterPro" id="IPR029021">
    <property type="entry name" value="Prot-tyrosine_phosphatase-like"/>
</dbReference>
<keyword evidence="4" id="KW-0274">FAD</keyword>
<dbReference type="Pfam" id="PF04273">
    <property type="entry name" value="BLH_phosphatase"/>
    <property type="match status" value="1"/>
</dbReference>
<dbReference type="Proteomes" id="UP000194664">
    <property type="component" value="Unassembled WGS sequence"/>
</dbReference>
<dbReference type="PANTHER" id="PTHR10632">
    <property type="entry name" value="SULFIDE:QUINONE OXIDOREDUCTASE"/>
    <property type="match status" value="1"/>
</dbReference>
<proteinExistence type="predicted"/>
<evidence type="ECO:0000259" key="8">
    <source>
        <dbReference type="Pfam" id="PF07992"/>
    </source>
</evidence>
<protein>
    <submittedName>
        <fullName evidence="9">TIGR01244 family protein</fullName>
    </submittedName>
</protein>